<gene>
    <name evidence="1" type="ORF">PCOR1329_LOCUS5903</name>
</gene>
<proteinExistence type="predicted"/>
<evidence type="ECO:0000313" key="1">
    <source>
        <dbReference type="EMBL" id="CAK0796542.1"/>
    </source>
</evidence>
<sequence length="63" mass="6822">KGLKDDLEAIVHFEKKSCPKGRLTDTAQSFYDAIQALIPKMMGAVRAKADGGATKSEINEAKK</sequence>
<protein>
    <submittedName>
        <fullName evidence="1">Uncharacterized protein</fullName>
    </submittedName>
</protein>
<reference evidence="1" key="1">
    <citation type="submission" date="2023-10" db="EMBL/GenBank/DDBJ databases">
        <authorList>
            <person name="Chen Y."/>
            <person name="Shah S."/>
            <person name="Dougan E. K."/>
            <person name="Thang M."/>
            <person name="Chan C."/>
        </authorList>
    </citation>
    <scope>NUCLEOTIDE SEQUENCE [LARGE SCALE GENOMIC DNA]</scope>
</reference>
<dbReference type="EMBL" id="CAUYUJ010001566">
    <property type="protein sequence ID" value="CAK0796542.1"/>
    <property type="molecule type" value="Genomic_DNA"/>
</dbReference>
<evidence type="ECO:0000313" key="2">
    <source>
        <dbReference type="Proteomes" id="UP001189429"/>
    </source>
</evidence>
<accession>A0ABN9PTN3</accession>
<feature type="non-terminal residue" evidence="1">
    <location>
        <position position="63"/>
    </location>
</feature>
<comment type="caution">
    <text evidence="1">The sequence shown here is derived from an EMBL/GenBank/DDBJ whole genome shotgun (WGS) entry which is preliminary data.</text>
</comment>
<name>A0ABN9PTN3_9DINO</name>
<feature type="non-terminal residue" evidence="1">
    <location>
        <position position="1"/>
    </location>
</feature>
<dbReference type="Proteomes" id="UP001189429">
    <property type="component" value="Unassembled WGS sequence"/>
</dbReference>
<keyword evidence="2" id="KW-1185">Reference proteome</keyword>
<organism evidence="1 2">
    <name type="scientific">Prorocentrum cordatum</name>
    <dbReference type="NCBI Taxonomy" id="2364126"/>
    <lineage>
        <taxon>Eukaryota</taxon>
        <taxon>Sar</taxon>
        <taxon>Alveolata</taxon>
        <taxon>Dinophyceae</taxon>
        <taxon>Prorocentrales</taxon>
        <taxon>Prorocentraceae</taxon>
        <taxon>Prorocentrum</taxon>
    </lineage>
</organism>